<keyword evidence="3" id="KW-1185">Reference proteome</keyword>
<dbReference type="Proteomes" id="UP001596302">
    <property type="component" value="Unassembled WGS sequence"/>
</dbReference>
<dbReference type="RefSeq" id="WP_379587655.1">
    <property type="nucleotide sequence ID" value="NZ_JBHSQW010000044.1"/>
</dbReference>
<evidence type="ECO:0000256" key="1">
    <source>
        <dbReference type="SAM" id="Phobius"/>
    </source>
</evidence>
<protein>
    <submittedName>
        <fullName evidence="2">Uncharacterized protein</fullName>
    </submittedName>
</protein>
<proteinExistence type="predicted"/>
<feature type="transmembrane region" description="Helical" evidence="1">
    <location>
        <begin position="102"/>
        <end position="119"/>
    </location>
</feature>
<feature type="transmembrane region" description="Helical" evidence="1">
    <location>
        <begin position="57"/>
        <end position="82"/>
    </location>
</feature>
<keyword evidence="1" id="KW-0472">Membrane</keyword>
<gene>
    <name evidence="2" type="ORF">ACFQE5_21670</name>
</gene>
<comment type="caution">
    <text evidence="2">The sequence shown here is derived from an EMBL/GenBank/DDBJ whole genome shotgun (WGS) entry which is preliminary data.</text>
</comment>
<feature type="transmembrane region" description="Helical" evidence="1">
    <location>
        <begin position="20"/>
        <end position="45"/>
    </location>
</feature>
<evidence type="ECO:0000313" key="3">
    <source>
        <dbReference type="Proteomes" id="UP001596302"/>
    </source>
</evidence>
<accession>A0ABW1J7G6</accession>
<evidence type="ECO:0000313" key="2">
    <source>
        <dbReference type="EMBL" id="MFC5996821.1"/>
    </source>
</evidence>
<name>A0ABW1J7G6_9PSEU</name>
<reference evidence="3" key="1">
    <citation type="journal article" date="2019" name="Int. J. Syst. Evol. Microbiol.">
        <title>The Global Catalogue of Microorganisms (GCM) 10K type strain sequencing project: providing services to taxonomists for standard genome sequencing and annotation.</title>
        <authorList>
            <consortium name="The Broad Institute Genomics Platform"/>
            <consortium name="The Broad Institute Genome Sequencing Center for Infectious Disease"/>
            <person name="Wu L."/>
            <person name="Ma J."/>
        </authorList>
    </citation>
    <scope>NUCLEOTIDE SEQUENCE [LARGE SCALE GENOMIC DNA]</scope>
    <source>
        <strain evidence="3">CCM 8391</strain>
    </source>
</reference>
<sequence length="129" mass="12939">MRWLDEGAVGRARWLRLAELSITTAAVGLGAAGIGAPAGLAVAAVQNALITQFAAMVLGAAIGARVSAGVVGSGAAWLLLASPGLPNAPWLLVDMLTDPQDWLVLVPLAALAVGPPLAGRRRRCGTSGP</sequence>
<dbReference type="EMBL" id="JBHSQW010000044">
    <property type="protein sequence ID" value="MFC5996821.1"/>
    <property type="molecule type" value="Genomic_DNA"/>
</dbReference>
<keyword evidence="1" id="KW-1133">Transmembrane helix</keyword>
<organism evidence="2 3">
    <name type="scientific">Pseudonocardia hispaniensis</name>
    <dbReference type="NCBI Taxonomy" id="904933"/>
    <lineage>
        <taxon>Bacteria</taxon>
        <taxon>Bacillati</taxon>
        <taxon>Actinomycetota</taxon>
        <taxon>Actinomycetes</taxon>
        <taxon>Pseudonocardiales</taxon>
        <taxon>Pseudonocardiaceae</taxon>
        <taxon>Pseudonocardia</taxon>
    </lineage>
</organism>
<keyword evidence="1" id="KW-0812">Transmembrane</keyword>